<reference evidence="1 2" key="1">
    <citation type="submission" date="2020-10" db="EMBL/GenBank/DDBJ databases">
        <authorList>
            <person name="Castelo-Branco R."/>
            <person name="Eusebio N."/>
            <person name="Adriana R."/>
            <person name="Vieira A."/>
            <person name="Brugerolle De Fraissinette N."/>
            <person name="Rezende De Castro R."/>
            <person name="Schneider M.P."/>
            <person name="Vasconcelos V."/>
            <person name="Leao P.N."/>
        </authorList>
    </citation>
    <scope>NUCLEOTIDE SEQUENCE [LARGE SCALE GENOMIC DNA]</scope>
    <source>
        <strain evidence="1 2">LEGE 07299</strain>
    </source>
</reference>
<protein>
    <submittedName>
        <fullName evidence="1">Uncharacterized protein</fullName>
    </submittedName>
</protein>
<comment type="caution">
    <text evidence="1">The sequence shown here is derived from an EMBL/GenBank/DDBJ whole genome shotgun (WGS) entry which is preliminary data.</text>
</comment>
<name>A0ABR9TT36_9NOSO</name>
<proteinExistence type="predicted"/>
<gene>
    <name evidence="1" type="ORF">IQ229_00890</name>
</gene>
<evidence type="ECO:0000313" key="1">
    <source>
        <dbReference type="EMBL" id="MBE9103553.1"/>
    </source>
</evidence>
<sequence>MSGITQNWRFWYSSLILTGIFIVSLQGRVFAQSQFTSISGIDNDLIEDNGSPNLFFLNPNEIIFGPSCYSPGYAQSKFVILGRGGLPSNPKDILNPDAIQIDWVSLKPSNKKRSLLPVRIKPTIYIPKRIVEATGVTLNAFGQIVFSANPTTLTPYTSRQKPMQCYGS</sequence>
<dbReference type="EMBL" id="JADEXF010000015">
    <property type="protein sequence ID" value="MBE9103553.1"/>
    <property type="molecule type" value="Genomic_DNA"/>
</dbReference>
<dbReference type="Proteomes" id="UP000647836">
    <property type="component" value="Unassembled WGS sequence"/>
</dbReference>
<dbReference type="RefSeq" id="WP_194040447.1">
    <property type="nucleotide sequence ID" value="NZ_JADEXF010000015.1"/>
</dbReference>
<keyword evidence="2" id="KW-1185">Reference proteome</keyword>
<organism evidence="1 2">
    <name type="scientific">Nostoc cf. edaphicum LEGE 07299</name>
    <dbReference type="NCBI Taxonomy" id="2777974"/>
    <lineage>
        <taxon>Bacteria</taxon>
        <taxon>Bacillati</taxon>
        <taxon>Cyanobacteriota</taxon>
        <taxon>Cyanophyceae</taxon>
        <taxon>Nostocales</taxon>
        <taxon>Nostocaceae</taxon>
        <taxon>Nostoc</taxon>
    </lineage>
</organism>
<accession>A0ABR9TT36</accession>
<evidence type="ECO:0000313" key="2">
    <source>
        <dbReference type="Proteomes" id="UP000647836"/>
    </source>
</evidence>